<dbReference type="Pfam" id="PF10536">
    <property type="entry name" value="PMD"/>
    <property type="match status" value="1"/>
</dbReference>
<dbReference type="InterPro" id="IPR019557">
    <property type="entry name" value="AminoTfrase-like_pln_mobile"/>
</dbReference>
<feature type="domain" description="Aminotransferase-like plant mobile" evidence="1">
    <location>
        <begin position="17"/>
        <end position="82"/>
    </location>
</feature>
<dbReference type="GO" id="GO:0005840">
    <property type="term" value="C:ribosome"/>
    <property type="evidence" value="ECO:0007669"/>
    <property type="project" value="UniProtKB-KW"/>
</dbReference>
<name>A0AAX6GP86_IRIPA</name>
<sequence length="112" mass="13215">MLDNSIFQRTEKYDKRGSWYLAYLYACLTDFARSKHSKNLCGCMSLIQVWCHEHFYIGRPVTSTTSDIEIFSLAIQWTTYVVDQHHHLHKVIRVWICSVVFVVVVDGEERNE</sequence>
<reference evidence="2" key="2">
    <citation type="submission" date="2023-04" db="EMBL/GenBank/DDBJ databases">
        <authorList>
            <person name="Bruccoleri R.E."/>
            <person name="Oakeley E.J."/>
            <person name="Faust A.-M."/>
            <person name="Dessus-Babus S."/>
            <person name="Altorfer M."/>
            <person name="Burckhardt D."/>
            <person name="Oertli M."/>
            <person name="Naumann U."/>
            <person name="Petersen F."/>
            <person name="Wong J."/>
        </authorList>
    </citation>
    <scope>NUCLEOTIDE SEQUENCE</scope>
    <source>
        <strain evidence="2">GSM-AAB239-AS_SAM_17_03QT</strain>
        <tissue evidence="2">Leaf</tissue>
    </source>
</reference>
<gene>
    <name evidence="2" type="ORF">M6B38_125965</name>
</gene>
<comment type="caution">
    <text evidence="2">The sequence shown here is derived from an EMBL/GenBank/DDBJ whole genome shotgun (WGS) entry which is preliminary data.</text>
</comment>
<dbReference type="Proteomes" id="UP001140949">
    <property type="component" value="Unassembled WGS sequence"/>
</dbReference>
<evidence type="ECO:0000313" key="3">
    <source>
        <dbReference type="Proteomes" id="UP001140949"/>
    </source>
</evidence>
<keyword evidence="2" id="KW-0689">Ribosomal protein</keyword>
<accession>A0AAX6GP86</accession>
<evidence type="ECO:0000313" key="2">
    <source>
        <dbReference type="EMBL" id="KAJ6830068.1"/>
    </source>
</evidence>
<keyword evidence="3" id="KW-1185">Reference proteome</keyword>
<evidence type="ECO:0000259" key="1">
    <source>
        <dbReference type="Pfam" id="PF10536"/>
    </source>
</evidence>
<proteinExistence type="predicted"/>
<keyword evidence="2" id="KW-0687">Ribonucleoprotein</keyword>
<protein>
    <submittedName>
        <fullName evidence="2">Ribosomal protein S3 (Mitochondrion)</fullName>
    </submittedName>
</protein>
<reference evidence="2" key="1">
    <citation type="journal article" date="2023" name="GigaByte">
        <title>Genome assembly of the bearded iris, Iris pallida Lam.</title>
        <authorList>
            <person name="Bruccoleri R.E."/>
            <person name="Oakeley E.J."/>
            <person name="Faust A.M.E."/>
            <person name="Altorfer M."/>
            <person name="Dessus-Babus S."/>
            <person name="Burckhardt D."/>
            <person name="Oertli M."/>
            <person name="Naumann U."/>
            <person name="Petersen F."/>
            <person name="Wong J."/>
        </authorList>
    </citation>
    <scope>NUCLEOTIDE SEQUENCE</scope>
    <source>
        <strain evidence="2">GSM-AAB239-AS_SAM_17_03QT</strain>
    </source>
</reference>
<dbReference type="EMBL" id="JANAVB010017998">
    <property type="protein sequence ID" value="KAJ6830068.1"/>
    <property type="molecule type" value="Genomic_DNA"/>
</dbReference>
<organism evidence="2 3">
    <name type="scientific">Iris pallida</name>
    <name type="common">Sweet iris</name>
    <dbReference type="NCBI Taxonomy" id="29817"/>
    <lineage>
        <taxon>Eukaryota</taxon>
        <taxon>Viridiplantae</taxon>
        <taxon>Streptophyta</taxon>
        <taxon>Embryophyta</taxon>
        <taxon>Tracheophyta</taxon>
        <taxon>Spermatophyta</taxon>
        <taxon>Magnoliopsida</taxon>
        <taxon>Liliopsida</taxon>
        <taxon>Asparagales</taxon>
        <taxon>Iridaceae</taxon>
        <taxon>Iridoideae</taxon>
        <taxon>Irideae</taxon>
        <taxon>Iris</taxon>
    </lineage>
</organism>
<dbReference type="AlphaFoldDB" id="A0AAX6GP86"/>